<organism evidence="1">
    <name type="scientific">Ganoderma boninense</name>
    <dbReference type="NCBI Taxonomy" id="34458"/>
    <lineage>
        <taxon>Eukaryota</taxon>
        <taxon>Fungi</taxon>
        <taxon>Dikarya</taxon>
        <taxon>Basidiomycota</taxon>
        <taxon>Agaricomycotina</taxon>
        <taxon>Agaricomycetes</taxon>
        <taxon>Polyporales</taxon>
        <taxon>Polyporaceae</taxon>
        <taxon>Ganoderma</taxon>
    </lineage>
</organism>
<name>A0A5K1JYX6_9APHY</name>
<dbReference type="AlphaFoldDB" id="A0A5K1JYX6"/>
<reference evidence="1" key="1">
    <citation type="submission" date="2019-10" db="EMBL/GenBank/DDBJ databases">
        <authorList>
            <person name="Nor Muhammad N."/>
        </authorList>
    </citation>
    <scope>NUCLEOTIDE SEQUENCE</scope>
</reference>
<dbReference type="InterPro" id="IPR035992">
    <property type="entry name" value="Ricin_B-like_lectins"/>
</dbReference>
<gene>
    <name evidence="1" type="primary">Q4WTN8</name>
</gene>
<proteinExistence type="predicted"/>
<evidence type="ECO:0000313" key="1">
    <source>
        <dbReference type="EMBL" id="VWO98266.1"/>
    </source>
</evidence>
<sequence length="215" mass="23221">MEPVKQAEHKSEVESALVPRARAGSIANAVTVAALEVTSSLAAMTMDVSSEATTIAKGPGFEAGIPGTAFVLVNARYPGQALTIDMLDRRSVVGYPTQFGQNQQWEFIPSGAGFAIRSMLPVPAGAKKLYLSVGDWCNCDDVPVVVSLYPVAWEVEGFNKGIRIRWPNSDVAFELEEDCDGDGPMGNKVALTPTVPSKISQLWRYQRVTTIQECK</sequence>
<protein>
    <submittedName>
        <fullName evidence="1">Class V myosin (Myo4), putative</fullName>
    </submittedName>
</protein>
<accession>A0A5K1JYX6</accession>
<dbReference type="SUPFAM" id="SSF50370">
    <property type="entry name" value="Ricin B-like lectins"/>
    <property type="match status" value="1"/>
</dbReference>
<dbReference type="Gene3D" id="2.80.10.50">
    <property type="match status" value="1"/>
</dbReference>
<dbReference type="EMBL" id="LR726842">
    <property type="protein sequence ID" value="VWO98266.1"/>
    <property type="molecule type" value="Genomic_DNA"/>
</dbReference>